<sequence length="158" mass="17894">MTVVTIWPILAAGVSSVLIGWIWYHPRVFGTTWMRLANVTPEMAERGKKMMPVYAFVGLCASMLIAYVMNYVGIAFQIYDWVGAVFELALWSWLGFVVPILLGSVLWEQRPLKLYFINVFYWLVSFVVMALILVLGSQTSVASSYDAQFDANGQYLSE</sequence>
<accession>A0A1F6DWB3</accession>
<comment type="caution">
    <text evidence="2">The sequence shown here is derived from an EMBL/GenBank/DDBJ whole genome shotgun (WGS) entry which is preliminary data.</text>
</comment>
<evidence type="ECO:0000256" key="1">
    <source>
        <dbReference type="SAM" id="Phobius"/>
    </source>
</evidence>
<feature type="transmembrane region" description="Helical" evidence="1">
    <location>
        <begin position="6"/>
        <end position="24"/>
    </location>
</feature>
<dbReference type="Pfam" id="PF08570">
    <property type="entry name" value="DUF1761"/>
    <property type="match status" value="1"/>
</dbReference>
<evidence type="ECO:0008006" key="4">
    <source>
        <dbReference type="Google" id="ProtNLM"/>
    </source>
</evidence>
<gene>
    <name evidence="2" type="ORF">A3D71_00750</name>
</gene>
<dbReference type="Proteomes" id="UP000177652">
    <property type="component" value="Unassembled WGS sequence"/>
</dbReference>
<reference evidence="2 3" key="1">
    <citation type="journal article" date="2016" name="Nat. Commun.">
        <title>Thousands of microbial genomes shed light on interconnected biogeochemical processes in an aquifer system.</title>
        <authorList>
            <person name="Anantharaman K."/>
            <person name="Brown C.T."/>
            <person name="Hug L.A."/>
            <person name="Sharon I."/>
            <person name="Castelle C.J."/>
            <person name="Probst A.J."/>
            <person name="Thomas B.C."/>
            <person name="Singh A."/>
            <person name="Wilkins M.J."/>
            <person name="Karaoz U."/>
            <person name="Brodie E.L."/>
            <person name="Williams K.H."/>
            <person name="Hubbard S.S."/>
            <person name="Banfield J.F."/>
        </authorList>
    </citation>
    <scope>NUCLEOTIDE SEQUENCE [LARGE SCALE GENOMIC DNA]</scope>
</reference>
<evidence type="ECO:0000313" key="3">
    <source>
        <dbReference type="Proteomes" id="UP000177652"/>
    </source>
</evidence>
<proteinExistence type="predicted"/>
<feature type="transmembrane region" description="Helical" evidence="1">
    <location>
        <begin position="88"/>
        <end position="107"/>
    </location>
</feature>
<dbReference type="AlphaFoldDB" id="A0A1F6DWB3"/>
<feature type="transmembrane region" description="Helical" evidence="1">
    <location>
        <begin position="53"/>
        <end position="76"/>
    </location>
</feature>
<evidence type="ECO:0000313" key="2">
    <source>
        <dbReference type="EMBL" id="OGG65693.1"/>
    </source>
</evidence>
<keyword evidence="1" id="KW-0472">Membrane</keyword>
<dbReference type="STRING" id="1798497.A3D71_00750"/>
<keyword evidence="1" id="KW-0812">Transmembrane</keyword>
<dbReference type="InterPro" id="IPR013879">
    <property type="entry name" value="DUF1761"/>
</dbReference>
<organism evidence="2 3">
    <name type="scientific">Candidatus Kaiserbacteria bacterium RIFCSPHIGHO2_02_FULL_55_20</name>
    <dbReference type="NCBI Taxonomy" id="1798497"/>
    <lineage>
        <taxon>Bacteria</taxon>
        <taxon>Candidatus Kaiseribacteriota</taxon>
    </lineage>
</organism>
<feature type="transmembrane region" description="Helical" evidence="1">
    <location>
        <begin position="114"/>
        <end position="135"/>
    </location>
</feature>
<name>A0A1F6DWB3_9BACT</name>
<protein>
    <recommendedName>
        <fullName evidence="4">DUF1761 domain-containing protein</fullName>
    </recommendedName>
</protein>
<keyword evidence="1" id="KW-1133">Transmembrane helix</keyword>
<dbReference type="EMBL" id="MFLK01000036">
    <property type="protein sequence ID" value="OGG65693.1"/>
    <property type="molecule type" value="Genomic_DNA"/>
</dbReference>